<reference evidence="2" key="1">
    <citation type="submission" date="2017-01" db="EMBL/GenBank/DDBJ databases">
        <authorList>
            <person name="Mah S.A."/>
            <person name="Swanson W.J."/>
            <person name="Moy G.W."/>
            <person name="Vacquier V.D."/>
        </authorList>
    </citation>
    <scope>NUCLEOTIDE SEQUENCE [LARGE SCALE GENOMIC DNA]</scope>
    <source>
        <strain evidence="2">124861</strain>
    </source>
</reference>
<organism evidence="1 2">
    <name type="scientific">Neisseria dumasiana</name>
    <dbReference type="NCBI Taxonomy" id="1931275"/>
    <lineage>
        <taxon>Bacteria</taxon>
        <taxon>Pseudomonadati</taxon>
        <taxon>Pseudomonadota</taxon>
        <taxon>Betaproteobacteria</taxon>
        <taxon>Neisseriales</taxon>
        <taxon>Neisseriaceae</taxon>
        <taxon>Neisseria</taxon>
    </lineage>
</organism>
<dbReference type="Gene3D" id="3.40.50.1820">
    <property type="entry name" value="alpha/beta hydrolase"/>
    <property type="match status" value="1"/>
</dbReference>
<dbReference type="OrthoDB" id="489469at2"/>
<comment type="caution">
    <text evidence="1">The sequence shown here is derived from an EMBL/GenBank/DDBJ whole genome shotgun (WGS) entry which is preliminary data.</text>
</comment>
<evidence type="ECO:0000313" key="2">
    <source>
        <dbReference type="Proteomes" id="UP000193303"/>
    </source>
</evidence>
<accession>A0A1X3DGK5</accession>
<protein>
    <submittedName>
        <fullName evidence="1">Acetyltransferase</fullName>
    </submittedName>
</protein>
<name>A0A1X3DGK5_9NEIS</name>
<dbReference type="SUPFAM" id="SSF53474">
    <property type="entry name" value="alpha/beta-Hydrolases"/>
    <property type="match status" value="1"/>
</dbReference>
<gene>
    <name evidence="1" type="ORF">BV912_09035</name>
</gene>
<dbReference type="InterPro" id="IPR029058">
    <property type="entry name" value="AB_hydrolase_fold"/>
</dbReference>
<evidence type="ECO:0000313" key="1">
    <source>
        <dbReference type="EMBL" id="OSI19040.1"/>
    </source>
</evidence>
<sequence>MSLRVLLLHGLYMRPWVMQPFARLISRHGFMADTFGYRSLTHPISAHTAALGAHVGAYYLRCNEPLHFLGHSLGGLVLRHFAAAYPEYVRGRIVTLGTPHQGSFTAARLKRLGLARFTLGESYCDALDGCVPALPDGIELGSLAGSKTVGVGRLLGIQGGHDGTVTIRETCCTGMKDHIVLPTSHTAMLFDRQVAAQAAAFLLHGRFIHTDQSGNAI</sequence>
<dbReference type="STRING" id="1931275.BV914_06175"/>
<dbReference type="PANTHER" id="PTHR37946">
    <property type="entry name" value="SLL1969 PROTEIN"/>
    <property type="match status" value="1"/>
</dbReference>
<dbReference type="RefSeq" id="WP_085359987.1">
    <property type="nucleotide sequence ID" value="NZ_MTAB01000021.1"/>
</dbReference>
<dbReference type="Proteomes" id="UP000193303">
    <property type="component" value="Unassembled WGS sequence"/>
</dbReference>
<dbReference type="AlphaFoldDB" id="A0A1X3DGK5"/>
<dbReference type="EMBL" id="MTAB01000021">
    <property type="protein sequence ID" value="OSI19040.1"/>
    <property type="molecule type" value="Genomic_DNA"/>
</dbReference>
<dbReference type="PANTHER" id="PTHR37946:SF1">
    <property type="entry name" value="SLL1969 PROTEIN"/>
    <property type="match status" value="1"/>
</dbReference>
<proteinExistence type="predicted"/>